<dbReference type="PANTHER" id="PTHR45947:SF15">
    <property type="entry name" value="TEICHURONIC ACID BIOSYNTHESIS GLYCOSYLTRANSFERASE TUAC-RELATED"/>
    <property type="match status" value="1"/>
</dbReference>
<reference evidence="3 4" key="2">
    <citation type="journal article" date="2012" name="Stand. Genomic Sci.">
        <title>Complete Genome Sequence of Clostridium clariflavum DSM 19732.</title>
        <authorList>
            <person name="Izquierdo J.A."/>
            <person name="Goodwin L."/>
            <person name="Davenport K.W."/>
            <person name="Teshima H."/>
            <person name="Bruce D."/>
            <person name="Detter C."/>
            <person name="Tapia R."/>
            <person name="Han S."/>
            <person name="Land M."/>
            <person name="Hauser L."/>
            <person name="Jeffries C.D."/>
            <person name="Han J."/>
            <person name="Pitluck S."/>
            <person name="Nolan M."/>
            <person name="Chen A."/>
            <person name="Huntemann M."/>
            <person name="Mavromatis K."/>
            <person name="Mikhailova N."/>
            <person name="Liolios K."/>
            <person name="Woyke T."/>
            <person name="Lynd L.R."/>
        </authorList>
    </citation>
    <scope>NUCLEOTIDE SEQUENCE [LARGE SCALE GENOMIC DNA]</scope>
    <source>
        <strain evidence="4">DSM 19732 / NBRC 101661 / EBR45</strain>
    </source>
</reference>
<dbReference type="HOGENOM" id="CLU_009583_0_1_9"/>
<dbReference type="Gene3D" id="3.40.50.2000">
    <property type="entry name" value="Glycogen Phosphorylase B"/>
    <property type="match status" value="2"/>
</dbReference>
<dbReference type="EMBL" id="CP003065">
    <property type="protein sequence ID" value="AEV69377.1"/>
    <property type="molecule type" value="Genomic_DNA"/>
</dbReference>
<dbReference type="STRING" id="720554.Clocl_2828"/>
<organism evidence="3 4">
    <name type="scientific">Acetivibrio clariflavus (strain DSM 19732 / NBRC 101661 / EBR45)</name>
    <name type="common">Clostridium clariflavum</name>
    <dbReference type="NCBI Taxonomy" id="720554"/>
    <lineage>
        <taxon>Bacteria</taxon>
        <taxon>Bacillati</taxon>
        <taxon>Bacillota</taxon>
        <taxon>Clostridia</taxon>
        <taxon>Eubacteriales</taxon>
        <taxon>Oscillospiraceae</taxon>
        <taxon>Acetivibrio</taxon>
    </lineage>
</organism>
<feature type="domain" description="Glycosyl transferase family 1" evidence="1">
    <location>
        <begin position="190"/>
        <end position="320"/>
    </location>
</feature>
<gene>
    <name evidence="3" type="ordered locus">Clocl_2828</name>
</gene>
<keyword evidence="4" id="KW-1185">Reference proteome</keyword>
<dbReference type="InterPro" id="IPR028098">
    <property type="entry name" value="Glyco_trans_4-like_N"/>
</dbReference>
<protein>
    <submittedName>
        <fullName evidence="3">Glycosyltransferase</fullName>
    </submittedName>
</protein>
<dbReference type="RefSeq" id="WP_014255926.1">
    <property type="nucleotide sequence ID" value="NC_016627.1"/>
</dbReference>
<evidence type="ECO:0000259" key="1">
    <source>
        <dbReference type="Pfam" id="PF00534"/>
    </source>
</evidence>
<sequence>MEKRQKLLYVVEAMGGGVFTYIVDLANELADSYDIYIAYAIRQQTPHDYKTYFDKRIHLIEVRNFGRSINPIKDVKAFFEIRKIADKIKPDIIHMHSSKAGALGRWAFNGRKVRLFYTPHGYSFLMQNHSSIKRALYKMVESISAKRRCTTISCSEGEHQESLKLTKNAVYVNNGINIKVLQDLIDSVDKKNDQHPFTVFTLGRICHQKNPQLFNKVAELMSDVKFVWIGDGELRSFLNSKNIEITGWVDRKEALKYALMADVFILTSLWEGLPMSLLEAMYMKKLCIVSNIIGNRDVIQNGQNGYICNSVDEYVSAIRAAQAGQVDQLIEKAYFDVQNKYNTAVMAKKYSSIYQKGIPDVDEAI</sequence>
<dbReference type="InterPro" id="IPR001296">
    <property type="entry name" value="Glyco_trans_1"/>
</dbReference>
<dbReference type="PANTHER" id="PTHR45947">
    <property type="entry name" value="SULFOQUINOVOSYL TRANSFERASE SQD2"/>
    <property type="match status" value="1"/>
</dbReference>
<dbReference type="AlphaFoldDB" id="G8LSM5"/>
<dbReference type="Proteomes" id="UP000005435">
    <property type="component" value="Chromosome"/>
</dbReference>
<dbReference type="KEGG" id="ccl:Clocl_2828"/>
<reference evidence="4" key="1">
    <citation type="submission" date="2011-12" db="EMBL/GenBank/DDBJ databases">
        <title>Complete sequence of Clostridium clariflavum DSM 19732.</title>
        <authorList>
            <consortium name="US DOE Joint Genome Institute"/>
            <person name="Lucas S."/>
            <person name="Han J."/>
            <person name="Lapidus A."/>
            <person name="Cheng J.-F."/>
            <person name="Goodwin L."/>
            <person name="Pitluck S."/>
            <person name="Peters L."/>
            <person name="Teshima H."/>
            <person name="Detter J.C."/>
            <person name="Han C."/>
            <person name="Tapia R."/>
            <person name="Land M."/>
            <person name="Hauser L."/>
            <person name="Kyrpides N."/>
            <person name="Ivanova N."/>
            <person name="Pagani I."/>
            <person name="Kitzmiller T."/>
            <person name="Lynd L."/>
            <person name="Izquierdo J."/>
            <person name="Woyke T."/>
        </authorList>
    </citation>
    <scope>NUCLEOTIDE SEQUENCE [LARGE SCALE GENOMIC DNA]</scope>
    <source>
        <strain evidence="4">DSM 19732 / NBRC 101661 / EBR45</strain>
    </source>
</reference>
<evidence type="ECO:0000313" key="3">
    <source>
        <dbReference type="EMBL" id="AEV69377.1"/>
    </source>
</evidence>
<dbReference type="GO" id="GO:0016757">
    <property type="term" value="F:glycosyltransferase activity"/>
    <property type="evidence" value="ECO:0007669"/>
    <property type="project" value="InterPro"/>
</dbReference>
<evidence type="ECO:0000313" key="4">
    <source>
        <dbReference type="Proteomes" id="UP000005435"/>
    </source>
</evidence>
<dbReference type="SUPFAM" id="SSF53756">
    <property type="entry name" value="UDP-Glycosyltransferase/glycogen phosphorylase"/>
    <property type="match status" value="1"/>
</dbReference>
<accession>G8LSM5</accession>
<dbReference type="Pfam" id="PF00534">
    <property type="entry name" value="Glycos_transf_1"/>
    <property type="match status" value="1"/>
</dbReference>
<feature type="domain" description="Glycosyltransferase subfamily 4-like N-terminal" evidence="2">
    <location>
        <begin position="16"/>
        <end position="178"/>
    </location>
</feature>
<dbReference type="Pfam" id="PF13439">
    <property type="entry name" value="Glyco_transf_4"/>
    <property type="match status" value="1"/>
</dbReference>
<dbReference type="OrthoDB" id="9806653at2"/>
<name>G8LSM5_ACECE</name>
<dbReference type="InterPro" id="IPR050194">
    <property type="entry name" value="Glycosyltransferase_grp1"/>
</dbReference>
<proteinExistence type="predicted"/>
<evidence type="ECO:0000259" key="2">
    <source>
        <dbReference type="Pfam" id="PF13439"/>
    </source>
</evidence>
<keyword evidence="3" id="KW-0808">Transferase</keyword>
<dbReference type="eggNOG" id="COG0438">
    <property type="taxonomic scope" value="Bacteria"/>
</dbReference>